<comment type="caution">
    <text evidence="2">The sequence shown here is derived from an EMBL/GenBank/DDBJ whole genome shotgun (WGS) entry which is preliminary data.</text>
</comment>
<organism evidence="2 3">
    <name type="scientific">Trichonephila clavipes</name>
    <name type="common">Golden silk orbweaver</name>
    <name type="synonym">Nephila clavipes</name>
    <dbReference type="NCBI Taxonomy" id="2585209"/>
    <lineage>
        <taxon>Eukaryota</taxon>
        <taxon>Metazoa</taxon>
        <taxon>Ecdysozoa</taxon>
        <taxon>Arthropoda</taxon>
        <taxon>Chelicerata</taxon>
        <taxon>Arachnida</taxon>
        <taxon>Araneae</taxon>
        <taxon>Araneomorphae</taxon>
        <taxon>Entelegynae</taxon>
        <taxon>Araneoidea</taxon>
        <taxon>Nephilidae</taxon>
        <taxon>Trichonephila</taxon>
    </lineage>
</organism>
<feature type="compositionally biased region" description="Acidic residues" evidence="1">
    <location>
        <begin position="8"/>
        <end position="28"/>
    </location>
</feature>
<evidence type="ECO:0000256" key="1">
    <source>
        <dbReference type="SAM" id="MobiDB-lite"/>
    </source>
</evidence>
<dbReference type="EMBL" id="BMAU01021276">
    <property type="protein sequence ID" value="GFY07648.1"/>
    <property type="molecule type" value="Genomic_DNA"/>
</dbReference>
<reference evidence="2" key="1">
    <citation type="submission" date="2020-08" db="EMBL/GenBank/DDBJ databases">
        <title>Multicomponent nature underlies the extraordinary mechanical properties of spider dragline silk.</title>
        <authorList>
            <person name="Kono N."/>
            <person name="Nakamura H."/>
            <person name="Mori M."/>
            <person name="Yoshida Y."/>
            <person name="Ohtoshi R."/>
            <person name="Malay A.D."/>
            <person name="Moran D.A.P."/>
            <person name="Tomita M."/>
            <person name="Numata K."/>
            <person name="Arakawa K."/>
        </authorList>
    </citation>
    <scope>NUCLEOTIDE SEQUENCE</scope>
</reference>
<accession>A0A8X6SA71</accession>
<proteinExistence type="predicted"/>
<dbReference type="Proteomes" id="UP000887159">
    <property type="component" value="Unassembled WGS sequence"/>
</dbReference>
<evidence type="ECO:0000313" key="3">
    <source>
        <dbReference type="Proteomes" id="UP000887159"/>
    </source>
</evidence>
<keyword evidence="3" id="KW-1185">Reference proteome</keyword>
<name>A0A8X6SA71_TRICX</name>
<feature type="region of interest" description="Disordered" evidence="1">
    <location>
        <begin position="1"/>
        <end position="29"/>
    </location>
</feature>
<sequence length="83" mass="9816">MASSLDLSESDTESEYLPETDNEYDSESDTNFYICDEEDEGLKDYSIKTFLRRRYDCANQDVYKDLTFELEKKEIRLLKDSSD</sequence>
<dbReference type="AlphaFoldDB" id="A0A8X6SA71"/>
<gene>
    <name evidence="2" type="ORF">TNCV_4095181</name>
</gene>
<protein>
    <submittedName>
        <fullName evidence="2">Uncharacterized protein</fullName>
    </submittedName>
</protein>
<evidence type="ECO:0000313" key="2">
    <source>
        <dbReference type="EMBL" id="GFY07648.1"/>
    </source>
</evidence>